<dbReference type="PANTHER" id="PTHR33608:SF12">
    <property type="entry name" value="DUF58 DOMAIN-CONTAINING PROTEIN"/>
    <property type="match status" value="1"/>
</dbReference>
<reference evidence="4" key="1">
    <citation type="submission" date="2016-10" db="EMBL/GenBank/DDBJ databases">
        <authorList>
            <person name="Varghese N."/>
            <person name="Submissions S."/>
        </authorList>
    </citation>
    <scope>NUCLEOTIDE SEQUENCE [LARGE SCALE GENOMIC DNA]</scope>
    <source>
        <strain evidence="4">DSM 10146</strain>
    </source>
</reference>
<dbReference type="EMBL" id="FNAV01000007">
    <property type="protein sequence ID" value="SDE78121.1"/>
    <property type="molecule type" value="Genomic_DNA"/>
</dbReference>
<accession>A0A1G7FQB3</accession>
<evidence type="ECO:0000259" key="2">
    <source>
        <dbReference type="Pfam" id="PF01882"/>
    </source>
</evidence>
<gene>
    <name evidence="3" type="ORF">SAMN04488105_107233</name>
</gene>
<sequence length="290" mass="30955">MKSAAPSGAHLSLDRLVALASVAVPMAHHGLSRGRVAGLSGPRRGEGGDLYDLRPFVDGDDRRQMDPAATARSGRPQLRRRHEEVERSLMLVVDMRTPMLWGTRGRFRSVAAAEAAALEGWRWVRASGRCGLAILREGGMEWLPARPREASMLEIAGALARTHAEILAEPANAARTQVGSADVPRPLVETLPGIAARLASGTAILLATGLDTPGERFGPTVTALARRNPLEILLVQDAVETAPPPGTFTARIGAALSRGRFGASPSAEMLSEHDIPFRPVRCDQPEELTA</sequence>
<proteinExistence type="predicted"/>
<organism evidence="3 4">
    <name type="scientific">Salipiger thiooxidans</name>
    <dbReference type="NCBI Taxonomy" id="282683"/>
    <lineage>
        <taxon>Bacteria</taxon>
        <taxon>Pseudomonadati</taxon>
        <taxon>Pseudomonadota</taxon>
        <taxon>Alphaproteobacteria</taxon>
        <taxon>Rhodobacterales</taxon>
        <taxon>Roseobacteraceae</taxon>
        <taxon>Salipiger</taxon>
    </lineage>
</organism>
<dbReference type="OrthoDB" id="9776116at2"/>
<dbReference type="STRING" id="282683.SAMN04488105_107233"/>
<evidence type="ECO:0000313" key="3">
    <source>
        <dbReference type="EMBL" id="SDE78121.1"/>
    </source>
</evidence>
<keyword evidence="4" id="KW-1185">Reference proteome</keyword>
<protein>
    <recommendedName>
        <fullName evidence="2">DUF58 domain-containing protein</fullName>
    </recommendedName>
</protein>
<name>A0A1G7FQB3_9RHOB</name>
<dbReference type="AlphaFoldDB" id="A0A1G7FQB3"/>
<feature type="region of interest" description="Disordered" evidence="1">
    <location>
        <begin position="57"/>
        <end position="81"/>
    </location>
</feature>
<dbReference type="RefSeq" id="WP_089959601.1">
    <property type="nucleotide sequence ID" value="NZ_FNAV01000007.1"/>
</dbReference>
<dbReference type="InterPro" id="IPR002881">
    <property type="entry name" value="DUF58"/>
</dbReference>
<evidence type="ECO:0000313" key="4">
    <source>
        <dbReference type="Proteomes" id="UP000198994"/>
    </source>
</evidence>
<dbReference type="PANTHER" id="PTHR33608">
    <property type="entry name" value="BLL2464 PROTEIN"/>
    <property type="match status" value="1"/>
</dbReference>
<evidence type="ECO:0000256" key="1">
    <source>
        <dbReference type="SAM" id="MobiDB-lite"/>
    </source>
</evidence>
<feature type="domain" description="DUF58" evidence="2">
    <location>
        <begin position="52"/>
        <end position="173"/>
    </location>
</feature>
<dbReference type="Proteomes" id="UP000198994">
    <property type="component" value="Unassembled WGS sequence"/>
</dbReference>
<dbReference type="Pfam" id="PF01882">
    <property type="entry name" value="DUF58"/>
    <property type="match status" value="1"/>
</dbReference>